<dbReference type="SMART" id="SM00963">
    <property type="entry name" value="SRP54_N"/>
    <property type="match status" value="1"/>
</dbReference>
<evidence type="ECO:0000259" key="11">
    <source>
        <dbReference type="PROSITE" id="PS00300"/>
    </source>
</evidence>
<sequence>MGLFDIFKKKNSTVTQQEQPVEADSKSQGTPVSSESEADSVSTTKSTSTEVTAPAESDSKTAAQSSEKLSSATSQSTFGSQSSQTTSQSTSESSSVVESQSESKPKTTEKTYEHGLSKSRSAFGQQLNRLFASFRSVDESFFDDLEDTLIQADVGVKMSTQISDELRDAVKLNNLKQPAAVQNFIVEKLIEMYDDSTARQQELTLNPDGPTVILLIGVNGAGKTTTIGKLANQYRVAGKKVLVAAADTFRAGAIEQLDEWARRDQVDIVKKPEGSDPASVVYDAVERAKREHYDILFVDTAGRLQNKVNLMNELAKMNKIIQREIPTAPQEVLLVIDATIGQNALSQAEQFQGVAKITGIVLTKLDGTARGGIILAIKSELGIPVKYVGLGEGVSDLQPFDPQEFVDGLFKGLLKEPTHE</sequence>
<evidence type="ECO:0000313" key="12">
    <source>
        <dbReference type="EMBL" id="ETO40207.1"/>
    </source>
</evidence>
<dbReference type="NCBIfam" id="TIGR00064">
    <property type="entry name" value="ftsY"/>
    <property type="match status" value="1"/>
</dbReference>
<dbReference type="GO" id="GO:0005886">
    <property type="term" value="C:plasma membrane"/>
    <property type="evidence" value="ECO:0007669"/>
    <property type="project" value="UniProtKB-SubCell"/>
</dbReference>
<feature type="binding site" evidence="9">
    <location>
        <begin position="299"/>
        <end position="303"/>
    </location>
    <ligand>
        <name>GTP</name>
        <dbReference type="ChEBI" id="CHEBI:37565"/>
    </ligand>
</feature>
<dbReference type="EC" id="3.6.5.4" evidence="9"/>
<evidence type="ECO:0000256" key="10">
    <source>
        <dbReference type="SAM" id="MobiDB-lite"/>
    </source>
</evidence>
<feature type="binding site" evidence="9">
    <location>
        <begin position="217"/>
        <end position="224"/>
    </location>
    <ligand>
        <name>GTP</name>
        <dbReference type="ChEBI" id="CHEBI:37565"/>
    </ligand>
</feature>
<dbReference type="OrthoDB" id="9804720at2"/>
<keyword evidence="13" id="KW-1185">Reference proteome</keyword>
<keyword evidence="3 9" id="KW-0547">Nucleotide-binding</keyword>
<dbReference type="Pfam" id="PF02881">
    <property type="entry name" value="SRP54_N"/>
    <property type="match status" value="1"/>
</dbReference>
<dbReference type="Gene3D" id="3.40.50.300">
    <property type="entry name" value="P-loop containing nucleotide triphosphate hydrolases"/>
    <property type="match status" value="1"/>
</dbReference>
<feature type="compositionally biased region" description="Low complexity" evidence="10">
    <location>
        <begin position="40"/>
        <end position="52"/>
    </location>
</feature>
<keyword evidence="4 9" id="KW-0378">Hydrolase</keyword>
<evidence type="ECO:0000256" key="5">
    <source>
        <dbReference type="ARBA" id="ARBA00023134"/>
    </source>
</evidence>
<evidence type="ECO:0000256" key="4">
    <source>
        <dbReference type="ARBA" id="ARBA00022801"/>
    </source>
</evidence>
<dbReference type="HAMAP" id="MF_00920">
    <property type="entry name" value="FtsY"/>
    <property type="match status" value="1"/>
</dbReference>
<dbReference type="SUPFAM" id="SSF52540">
    <property type="entry name" value="P-loop containing nucleoside triphosphate hydrolases"/>
    <property type="match status" value="1"/>
</dbReference>
<accession>W9EDP7</accession>
<dbReference type="SUPFAM" id="SSF47364">
    <property type="entry name" value="Domain of the SRP/SRP receptor G-proteins"/>
    <property type="match status" value="1"/>
</dbReference>
<feature type="compositionally biased region" description="Basic and acidic residues" evidence="10">
    <location>
        <begin position="101"/>
        <end position="116"/>
    </location>
</feature>
<evidence type="ECO:0000256" key="2">
    <source>
        <dbReference type="ARBA" id="ARBA00022490"/>
    </source>
</evidence>
<comment type="catalytic activity">
    <reaction evidence="8 9">
        <text>GTP + H2O = GDP + phosphate + H(+)</text>
        <dbReference type="Rhea" id="RHEA:19669"/>
        <dbReference type="ChEBI" id="CHEBI:15377"/>
        <dbReference type="ChEBI" id="CHEBI:15378"/>
        <dbReference type="ChEBI" id="CHEBI:37565"/>
        <dbReference type="ChEBI" id="CHEBI:43474"/>
        <dbReference type="ChEBI" id="CHEBI:58189"/>
        <dbReference type="EC" id="3.6.5.4"/>
    </reaction>
</comment>
<dbReference type="SMART" id="SM00382">
    <property type="entry name" value="AAA"/>
    <property type="match status" value="1"/>
</dbReference>
<comment type="subcellular location">
    <subcellularLocation>
        <location evidence="9">Cell membrane</location>
        <topology evidence="9">Peripheral membrane protein</topology>
        <orientation evidence="9">Cytoplasmic side</orientation>
    </subcellularLocation>
    <subcellularLocation>
        <location evidence="9">Cytoplasm</location>
    </subcellularLocation>
</comment>
<evidence type="ECO:0000256" key="3">
    <source>
        <dbReference type="ARBA" id="ARBA00022741"/>
    </source>
</evidence>
<evidence type="ECO:0000256" key="1">
    <source>
        <dbReference type="ARBA" id="ARBA00022475"/>
    </source>
</evidence>
<dbReference type="GO" id="GO:0005047">
    <property type="term" value="F:signal recognition particle binding"/>
    <property type="evidence" value="ECO:0007669"/>
    <property type="project" value="TreeGrafter"/>
</dbReference>
<keyword evidence="6 9" id="KW-0472">Membrane</keyword>
<dbReference type="GO" id="GO:0006614">
    <property type="term" value="P:SRP-dependent cotranslational protein targeting to membrane"/>
    <property type="evidence" value="ECO:0007669"/>
    <property type="project" value="InterPro"/>
</dbReference>
<feature type="compositionally biased region" description="Polar residues" evidence="10">
    <location>
        <begin position="26"/>
        <end position="35"/>
    </location>
</feature>
<feature type="compositionally biased region" description="Polar residues" evidence="10">
    <location>
        <begin position="60"/>
        <end position="69"/>
    </location>
</feature>
<dbReference type="PANTHER" id="PTHR43134:SF1">
    <property type="entry name" value="SIGNAL RECOGNITION PARTICLE RECEPTOR SUBUNIT ALPHA"/>
    <property type="match status" value="1"/>
</dbReference>
<protein>
    <recommendedName>
        <fullName evidence="9">Signal recognition particle receptor FtsY</fullName>
        <shortName evidence="9">SRP receptor</shortName>
        <ecNumber evidence="9">3.6.5.4</ecNumber>
    </recommendedName>
</protein>
<keyword evidence="2 9" id="KW-0963">Cytoplasm</keyword>
<dbReference type="PROSITE" id="PS00300">
    <property type="entry name" value="SRP54"/>
    <property type="match status" value="1"/>
</dbReference>
<evidence type="ECO:0000256" key="8">
    <source>
        <dbReference type="ARBA" id="ARBA00048027"/>
    </source>
</evidence>
<comment type="subunit">
    <text evidence="9">Part of the signal recognition particle protein translocation system, which is composed of SRP and FtsY.</text>
</comment>
<dbReference type="CDD" id="cd17874">
    <property type="entry name" value="FtsY"/>
    <property type="match status" value="1"/>
</dbReference>
<dbReference type="Pfam" id="PF00448">
    <property type="entry name" value="SRP54"/>
    <property type="match status" value="1"/>
</dbReference>
<keyword evidence="7 9" id="KW-0675">Receptor</keyword>
<evidence type="ECO:0000313" key="13">
    <source>
        <dbReference type="Proteomes" id="UP000019474"/>
    </source>
</evidence>
<keyword evidence="5 9" id="KW-0342">GTP-binding</keyword>
<dbReference type="GO" id="GO:0005525">
    <property type="term" value="F:GTP binding"/>
    <property type="evidence" value="ECO:0007669"/>
    <property type="project" value="UniProtKB-UniRule"/>
</dbReference>
<dbReference type="AlphaFoldDB" id="W9EDP7"/>
<dbReference type="PATRIC" id="fig|1221538.3.peg.983"/>
<proteinExistence type="inferred from homology"/>
<evidence type="ECO:0000256" key="9">
    <source>
        <dbReference type="HAMAP-Rule" id="MF_00920"/>
    </source>
</evidence>
<dbReference type="InterPro" id="IPR013822">
    <property type="entry name" value="Signal_recog_particl_SRP54_hlx"/>
</dbReference>
<evidence type="ECO:0000256" key="6">
    <source>
        <dbReference type="ARBA" id="ARBA00023136"/>
    </source>
</evidence>
<dbReference type="InterPro" id="IPR004390">
    <property type="entry name" value="SR_rcpt_FtsY"/>
</dbReference>
<dbReference type="InterPro" id="IPR000897">
    <property type="entry name" value="SRP54_GTPase_dom"/>
</dbReference>
<dbReference type="FunFam" id="3.40.50.300:FF:000053">
    <property type="entry name" value="Signal recognition particle receptor FtsY"/>
    <property type="match status" value="1"/>
</dbReference>
<feature type="compositionally biased region" description="Low complexity" evidence="10">
    <location>
        <begin position="70"/>
        <end position="100"/>
    </location>
</feature>
<comment type="similarity">
    <text evidence="9">Belongs to the GTP-binding SRP family. FtsY subfamily.</text>
</comment>
<dbReference type="PANTHER" id="PTHR43134">
    <property type="entry name" value="SIGNAL RECOGNITION PARTICLE RECEPTOR SUBUNIT ALPHA"/>
    <property type="match status" value="1"/>
</dbReference>
<dbReference type="InterPro" id="IPR042101">
    <property type="entry name" value="SRP54_N_sf"/>
</dbReference>
<evidence type="ECO:0000256" key="7">
    <source>
        <dbReference type="ARBA" id="ARBA00023170"/>
    </source>
</evidence>
<dbReference type="SMART" id="SM00962">
    <property type="entry name" value="SRP54"/>
    <property type="match status" value="1"/>
</dbReference>
<name>W9EDP7_9LACO</name>
<dbReference type="EMBL" id="ALXG01000038">
    <property type="protein sequence ID" value="ETO40207.1"/>
    <property type="molecule type" value="Genomic_DNA"/>
</dbReference>
<keyword evidence="1 9" id="KW-1003">Cell membrane</keyword>
<dbReference type="InterPro" id="IPR027417">
    <property type="entry name" value="P-loop_NTPase"/>
</dbReference>
<dbReference type="GO" id="GO:0005737">
    <property type="term" value="C:cytoplasm"/>
    <property type="evidence" value="ECO:0007669"/>
    <property type="project" value="UniProtKB-SubCell"/>
</dbReference>
<gene>
    <name evidence="9" type="primary">ftsY</name>
    <name evidence="12" type="ORF">B808_974</name>
</gene>
<dbReference type="GO" id="GO:0003924">
    <property type="term" value="F:GTPase activity"/>
    <property type="evidence" value="ECO:0007669"/>
    <property type="project" value="UniProtKB-UniRule"/>
</dbReference>
<feature type="region of interest" description="Disordered" evidence="10">
    <location>
        <begin position="1"/>
        <end position="117"/>
    </location>
</feature>
<comment type="function">
    <text evidence="9">Involved in targeting and insertion of nascent membrane proteins into the cytoplasmic membrane. Acts as a receptor for the complex formed by the signal recognition particle (SRP) and the ribosome-nascent chain (RNC).</text>
</comment>
<reference evidence="12 13" key="1">
    <citation type="submission" date="2012-08" db="EMBL/GenBank/DDBJ databases">
        <title>Genome sequencing of Lactobacillus florum 8D.</title>
        <authorList>
            <person name="Kim E.B."/>
            <person name="Marco M.L."/>
        </authorList>
    </citation>
    <scope>NUCLEOTIDE SEQUENCE [LARGE SCALE GENOMIC DNA]</scope>
    <source>
        <strain evidence="12 13">8D</strain>
    </source>
</reference>
<dbReference type="FunFam" id="1.20.120.140:FF:000002">
    <property type="entry name" value="Signal recognition particle receptor FtsY"/>
    <property type="match status" value="1"/>
</dbReference>
<comment type="caution">
    <text evidence="12">The sequence shown here is derived from an EMBL/GenBank/DDBJ whole genome shotgun (WGS) entry which is preliminary data.</text>
</comment>
<feature type="domain" description="SRP54-type proteins GTP-binding" evidence="11">
    <location>
        <begin position="384"/>
        <end position="397"/>
    </location>
</feature>
<dbReference type="Proteomes" id="UP000019474">
    <property type="component" value="Unassembled WGS sequence"/>
</dbReference>
<dbReference type="InterPro" id="IPR003593">
    <property type="entry name" value="AAA+_ATPase"/>
</dbReference>
<dbReference type="InterPro" id="IPR036225">
    <property type="entry name" value="SRP/SRP_N"/>
</dbReference>
<dbReference type="Gene3D" id="1.20.120.140">
    <property type="entry name" value="Signal recognition particle SRP54, nucleotide-binding domain"/>
    <property type="match status" value="1"/>
</dbReference>
<feature type="binding site" evidence="9">
    <location>
        <begin position="363"/>
        <end position="366"/>
    </location>
    <ligand>
        <name>GTP</name>
        <dbReference type="ChEBI" id="CHEBI:37565"/>
    </ligand>
</feature>
<dbReference type="RefSeq" id="WP_009166633.1">
    <property type="nucleotide sequence ID" value="NZ_ALXG01000038.1"/>
</dbReference>
<organism evidence="12 13">
    <name type="scientific">Fructilactobacillus florum 8D</name>
    <dbReference type="NCBI Taxonomy" id="1221538"/>
    <lineage>
        <taxon>Bacteria</taxon>
        <taxon>Bacillati</taxon>
        <taxon>Bacillota</taxon>
        <taxon>Bacilli</taxon>
        <taxon>Lactobacillales</taxon>
        <taxon>Lactobacillaceae</taxon>
        <taxon>Fructilactobacillus</taxon>
    </lineage>
</organism>